<dbReference type="KEGG" id="plon:Pla110_03790"/>
<organism evidence="8 9">
    <name type="scientific">Polystyrenella longa</name>
    <dbReference type="NCBI Taxonomy" id="2528007"/>
    <lineage>
        <taxon>Bacteria</taxon>
        <taxon>Pseudomonadati</taxon>
        <taxon>Planctomycetota</taxon>
        <taxon>Planctomycetia</taxon>
        <taxon>Planctomycetales</taxon>
        <taxon>Planctomycetaceae</taxon>
        <taxon>Polystyrenella</taxon>
    </lineage>
</organism>
<dbReference type="GO" id="GO:0006542">
    <property type="term" value="P:glutamine biosynthetic process"/>
    <property type="evidence" value="ECO:0007669"/>
    <property type="project" value="InterPro"/>
</dbReference>
<evidence type="ECO:0000256" key="4">
    <source>
        <dbReference type="ARBA" id="ARBA00022840"/>
    </source>
</evidence>
<keyword evidence="3" id="KW-0547">Nucleotide-binding</keyword>
<dbReference type="FunFam" id="3.30.590.10:FF:000005">
    <property type="entry name" value="Probable glutamine synthetase"/>
    <property type="match status" value="1"/>
</dbReference>
<evidence type="ECO:0000256" key="3">
    <source>
        <dbReference type="ARBA" id="ARBA00022741"/>
    </source>
</evidence>
<dbReference type="SUPFAM" id="SSF55931">
    <property type="entry name" value="Glutamine synthetase/guanido kinase"/>
    <property type="match status" value="1"/>
</dbReference>
<dbReference type="GO" id="GO:0006576">
    <property type="term" value="P:biogenic amine metabolic process"/>
    <property type="evidence" value="ECO:0007669"/>
    <property type="project" value="UniProtKB-ARBA"/>
</dbReference>
<evidence type="ECO:0000313" key="8">
    <source>
        <dbReference type="EMBL" id="QDU78675.1"/>
    </source>
</evidence>
<keyword evidence="2 8" id="KW-0436">Ligase</keyword>
<dbReference type="Gene3D" id="3.10.20.70">
    <property type="entry name" value="Glutamine synthetase, N-terminal domain"/>
    <property type="match status" value="1"/>
</dbReference>
<dbReference type="PANTHER" id="PTHR43785:SF12">
    <property type="entry name" value="TYPE-1 GLUTAMINE SYNTHETASE 2"/>
    <property type="match status" value="1"/>
</dbReference>
<dbReference type="AlphaFoldDB" id="A0A518CHH0"/>
<keyword evidence="4" id="KW-0067">ATP-binding</keyword>
<dbReference type="RefSeq" id="WP_144992625.1">
    <property type="nucleotide sequence ID" value="NZ_CP036281.1"/>
</dbReference>
<dbReference type="SMART" id="SM01230">
    <property type="entry name" value="Gln-synt_C"/>
    <property type="match status" value="1"/>
</dbReference>
<dbReference type="SUPFAM" id="SSF54368">
    <property type="entry name" value="Glutamine synthetase, N-terminal domain"/>
    <property type="match status" value="1"/>
</dbReference>
<comment type="similarity">
    <text evidence="1 5 6">Belongs to the glutamine synthetase family.</text>
</comment>
<dbReference type="GO" id="GO:0005524">
    <property type="term" value="F:ATP binding"/>
    <property type="evidence" value="ECO:0007669"/>
    <property type="project" value="UniProtKB-KW"/>
</dbReference>
<dbReference type="InterPro" id="IPR008146">
    <property type="entry name" value="Gln_synth_cat_dom"/>
</dbReference>
<dbReference type="PANTHER" id="PTHR43785">
    <property type="entry name" value="GAMMA-GLUTAMYLPUTRESCINE SYNTHETASE"/>
    <property type="match status" value="1"/>
</dbReference>
<evidence type="ECO:0000259" key="7">
    <source>
        <dbReference type="PROSITE" id="PS51987"/>
    </source>
</evidence>
<dbReference type="EMBL" id="CP036281">
    <property type="protein sequence ID" value="QDU78675.1"/>
    <property type="molecule type" value="Genomic_DNA"/>
</dbReference>
<protein>
    <submittedName>
        <fullName evidence="8">Glutamine synthetase</fullName>
        <ecNumber evidence="8">6.3.1.2</ecNumber>
    </submittedName>
</protein>
<evidence type="ECO:0000256" key="2">
    <source>
        <dbReference type="ARBA" id="ARBA00022598"/>
    </source>
</evidence>
<dbReference type="Proteomes" id="UP000317178">
    <property type="component" value="Chromosome"/>
</dbReference>
<proteinExistence type="inferred from homology"/>
<feature type="domain" description="GS catalytic" evidence="7">
    <location>
        <begin position="124"/>
        <end position="459"/>
    </location>
</feature>
<accession>A0A518CHH0</accession>
<dbReference type="Pfam" id="PF00120">
    <property type="entry name" value="Gln-synt_C"/>
    <property type="match status" value="1"/>
</dbReference>
<gene>
    <name evidence="8" type="primary">glnA_2</name>
    <name evidence="8" type="ORF">Pla110_03790</name>
</gene>
<dbReference type="Gene3D" id="3.30.590.10">
    <property type="entry name" value="Glutamine synthetase/guanido kinase, catalytic domain"/>
    <property type="match status" value="1"/>
</dbReference>
<evidence type="ECO:0000256" key="5">
    <source>
        <dbReference type="PROSITE-ProRule" id="PRU01331"/>
    </source>
</evidence>
<evidence type="ECO:0000256" key="1">
    <source>
        <dbReference type="ARBA" id="ARBA00009897"/>
    </source>
</evidence>
<dbReference type="GO" id="GO:0042402">
    <property type="term" value="P:biogenic amine catabolic process"/>
    <property type="evidence" value="ECO:0007669"/>
    <property type="project" value="UniProtKB-ARBA"/>
</dbReference>
<dbReference type="GO" id="GO:0004356">
    <property type="term" value="F:glutamine synthetase activity"/>
    <property type="evidence" value="ECO:0007669"/>
    <property type="project" value="UniProtKB-EC"/>
</dbReference>
<reference evidence="8 9" key="1">
    <citation type="submission" date="2019-02" db="EMBL/GenBank/DDBJ databases">
        <title>Deep-cultivation of Planctomycetes and their phenomic and genomic characterization uncovers novel biology.</title>
        <authorList>
            <person name="Wiegand S."/>
            <person name="Jogler M."/>
            <person name="Boedeker C."/>
            <person name="Pinto D."/>
            <person name="Vollmers J."/>
            <person name="Rivas-Marin E."/>
            <person name="Kohn T."/>
            <person name="Peeters S.H."/>
            <person name="Heuer A."/>
            <person name="Rast P."/>
            <person name="Oberbeckmann S."/>
            <person name="Bunk B."/>
            <person name="Jeske O."/>
            <person name="Meyerdierks A."/>
            <person name="Storesund J.E."/>
            <person name="Kallscheuer N."/>
            <person name="Luecker S."/>
            <person name="Lage O.M."/>
            <person name="Pohl T."/>
            <person name="Merkel B.J."/>
            <person name="Hornburger P."/>
            <person name="Mueller R.-W."/>
            <person name="Bruemmer F."/>
            <person name="Labrenz M."/>
            <person name="Spormann A.M."/>
            <person name="Op den Camp H."/>
            <person name="Overmann J."/>
            <person name="Amann R."/>
            <person name="Jetten M.S.M."/>
            <person name="Mascher T."/>
            <person name="Medema M.H."/>
            <person name="Devos D.P."/>
            <person name="Kaster A.-K."/>
            <person name="Ovreas L."/>
            <person name="Rohde M."/>
            <person name="Galperin M.Y."/>
            <person name="Jogler C."/>
        </authorList>
    </citation>
    <scope>NUCLEOTIDE SEQUENCE [LARGE SCALE GENOMIC DNA]</scope>
    <source>
        <strain evidence="8 9">Pla110</strain>
    </source>
</reference>
<dbReference type="PROSITE" id="PS51987">
    <property type="entry name" value="GS_CATALYTIC"/>
    <property type="match status" value="1"/>
</dbReference>
<keyword evidence="9" id="KW-1185">Reference proteome</keyword>
<sequence>MSTPPGLLTIPELKELVEQQEIDTVAAVFTDLYGRMVGKRFDAQFFLDTVIEDGTHACNYLLTVDMEMEPIPGYQFANWESGYGDFHLLPDLTTLRHAAWLDKTALIQCNLQNDATHSPVREAPRSLLNEQIMRAQTAGFDAKAGSELEYYLFDDSYREANEKNFHNLQPAGWYIEDYHMMQGTREESFNGAVRRYLSKSGVIVESTKGEWGKGQHELNVKYDDILKMADNHAVFKQCLKETADKQGVSVTFMAKFETDWAGSSSHVHLSLWKDGKNAFVGQNKFGSIACSDTFRHFLGGWIRYAGEVTPFYAPTVNSYKRFRAGSWAPTRLAWSNDNRTAGFRIVGSGPSLRIECRIPGADCNPYLAFAASLASGLNGIANKIEPPECFSGDMYSADEIPEVPKTLHEATDRFEQSEFVKEAFGEDIQRHYVHFFRTEQAAYDREITDWERRRYFERI</sequence>
<dbReference type="EC" id="6.3.1.2" evidence="8"/>
<dbReference type="InterPro" id="IPR014746">
    <property type="entry name" value="Gln_synth/guanido_kin_cat_dom"/>
</dbReference>
<name>A0A518CHH0_9PLAN</name>
<dbReference type="InterPro" id="IPR036651">
    <property type="entry name" value="Gln_synt_N_sf"/>
</dbReference>
<dbReference type="OrthoDB" id="9807095at2"/>
<evidence type="ECO:0000313" key="9">
    <source>
        <dbReference type="Proteomes" id="UP000317178"/>
    </source>
</evidence>
<evidence type="ECO:0000256" key="6">
    <source>
        <dbReference type="RuleBase" id="RU000384"/>
    </source>
</evidence>